<dbReference type="OrthoDB" id="9791280at2"/>
<dbReference type="Proteomes" id="UP000245468">
    <property type="component" value="Chromosome"/>
</dbReference>
<reference evidence="5" key="1">
    <citation type="submission" date="2018-05" db="EMBL/GenBank/DDBJ databases">
        <title>Pseudarcicella sp. HME7025 Genome sequencing and assembly.</title>
        <authorList>
            <person name="Kim H."/>
            <person name="Kang H."/>
            <person name="Joh K."/>
        </authorList>
    </citation>
    <scope>NUCLEOTIDE SEQUENCE [LARGE SCALE GENOMIC DNA]</scope>
    <source>
        <strain evidence="5">HME7025</strain>
    </source>
</reference>
<evidence type="ECO:0000256" key="3">
    <source>
        <dbReference type="ARBA" id="ARBA00022837"/>
    </source>
</evidence>
<dbReference type="RefSeq" id="WP_109322652.1">
    <property type="nucleotide sequence ID" value="NZ_CP029346.1"/>
</dbReference>
<name>A0A2S2DUA6_9BACT</name>
<protein>
    <recommendedName>
        <fullName evidence="6">DUF4432 family protein</fullName>
    </recommendedName>
</protein>
<sequence>MTYPWKDKISNHKQLGGIETSTLDNGAGRGVRIAWMDTGAGFRYKIVLDRGMDIAEAFYQEKSLAWISHAGITSPQPLSDQGLHWLRTFGGGLLTTCGLDHVGGPEQDEFGSRGIHGKISNQIAEITSIVQPDIHSGQLDMSISGIIRQHVIFGPCLTLKRTISGRLGEAFLKIEDEIINEGNTDAPLMLLYHFNFGWPLVNEGTKIVANGTWKYRFEGTQDALIFKEGNDYKTCPAPLDIHLGGGEEVAFIDAATDAQHQVACGLYNEQLGLGVKMSYDKRELPSLTNWQHWGKDEYVTGIEPGTNPPIGQKAAREEGSLVFLAPRAMKRFSVTLEVIDQQKQPEKLTNFIQ</sequence>
<dbReference type="AlphaFoldDB" id="A0A2S2DUA6"/>
<dbReference type="GO" id="GO:0030246">
    <property type="term" value="F:carbohydrate binding"/>
    <property type="evidence" value="ECO:0007669"/>
    <property type="project" value="InterPro"/>
</dbReference>
<comment type="cofactor">
    <cofactor evidence="1">
        <name>Ca(2+)</name>
        <dbReference type="ChEBI" id="CHEBI:29108"/>
    </cofactor>
</comment>
<keyword evidence="5" id="KW-1185">Reference proteome</keyword>
<comment type="subunit">
    <text evidence="2">Monomer.</text>
</comment>
<organism evidence="4 5">
    <name type="scientific">Aquirufa nivalisilvae</name>
    <dbReference type="NCBI Taxonomy" id="2516557"/>
    <lineage>
        <taxon>Bacteria</taxon>
        <taxon>Pseudomonadati</taxon>
        <taxon>Bacteroidota</taxon>
        <taxon>Cytophagia</taxon>
        <taxon>Cytophagales</taxon>
        <taxon>Flectobacillaceae</taxon>
        <taxon>Aquirufa</taxon>
    </lineage>
</organism>
<evidence type="ECO:0008006" key="6">
    <source>
        <dbReference type="Google" id="ProtNLM"/>
    </source>
</evidence>
<evidence type="ECO:0000313" key="5">
    <source>
        <dbReference type="Proteomes" id="UP000245468"/>
    </source>
</evidence>
<dbReference type="Gene3D" id="2.70.98.10">
    <property type="match status" value="1"/>
</dbReference>
<dbReference type="KEGG" id="psez:HME7025_01072"/>
<proteinExistence type="predicted"/>
<accession>A0A2S2DUA6</accession>
<evidence type="ECO:0000313" key="4">
    <source>
        <dbReference type="EMBL" id="AWL08936.1"/>
    </source>
</evidence>
<evidence type="ECO:0000256" key="1">
    <source>
        <dbReference type="ARBA" id="ARBA00001913"/>
    </source>
</evidence>
<evidence type="ECO:0000256" key="2">
    <source>
        <dbReference type="ARBA" id="ARBA00011245"/>
    </source>
</evidence>
<dbReference type="InterPro" id="IPR014718">
    <property type="entry name" value="GH-type_carb-bd"/>
</dbReference>
<keyword evidence="3" id="KW-0106">Calcium</keyword>
<dbReference type="EMBL" id="CP029346">
    <property type="protein sequence ID" value="AWL08936.1"/>
    <property type="molecule type" value="Genomic_DNA"/>
</dbReference>
<dbReference type="CDD" id="cd09023">
    <property type="entry name" value="Aldose_epim_Ec_c4013"/>
    <property type="match status" value="1"/>
</dbReference>
<gene>
    <name evidence="4" type="ORF">HME7025_01072</name>
</gene>
<dbReference type="InterPro" id="IPR027839">
    <property type="entry name" value="DUF4432"/>
</dbReference>
<dbReference type="Pfam" id="PF14486">
    <property type="entry name" value="DUF4432"/>
    <property type="match status" value="1"/>
</dbReference>